<name>A0A2W0D563_9BACL</name>
<dbReference type="AlphaFoldDB" id="A0A2W0D563"/>
<keyword evidence="1" id="KW-0812">Transmembrane</keyword>
<dbReference type="OrthoDB" id="2864457at2"/>
<dbReference type="EMBL" id="PRLG01000003">
    <property type="protein sequence ID" value="PYY31031.1"/>
    <property type="molecule type" value="Genomic_DNA"/>
</dbReference>
<evidence type="ECO:0000313" key="2">
    <source>
        <dbReference type="EMBL" id="PYY31031.1"/>
    </source>
</evidence>
<keyword evidence="1" id="KW-1133">Transmembrane helix</keyword>
<accession>A0A2W0D563</accession>
<reference evidence="2 3" key="1">
    <citation type="submission" date="2018-01" db="EMBL/GenBank/DDBJ databases">
        <title>Genome sequence of the PGP bacterium Paenibacillus illinoisensis E3.</title>
        <authorList>
            <person name="Rolli E."/>
            <person name="Marasco R."/>
            <person name="Bessem C."/>
            <person name="Michoud G."/>
            <person name="Gaiarsa S."/>
            <person name="Borin S."/>
            <person name="Daffonchio D."/>
        </authorList>
    </citation>
    <scope>NUCLEOTIDE SEQUENCE [LARGE SCALE GENOMIC DNA]</scope>
    <source>
        <strain evidence="2 3">E3</strain>
    </source>
</reference>
<comment type="caution">
    <text evidence="2">The sequence shown here is derived from an EMBL/GenBank/DDBJ whole genome shotgun (WGS) entry which is preliminary data.</text>
</comment>
<sequence length="147" mass="16972">MKKVSVNNLFIYLGFLVIVSLFFIFGLKYQHHLQIEARTTYQPITSVVFSVFFPIFFGLLLGLLRFFELLRKSGEWKINWIKLCIFGLPSLYVSLFPILFWSGLSISYDDFPLGSLLVSSGTTPFTISGLIFGFLLFYVIERKIKES</sequence>
<proteinExistence type="predicted"/>
<feature type="transmembrane region" description="Helical" evidence="1">
    <location>
        <begin position="79"/>
        <end position="101"/>
    </location>
</feature>
<gene>
    <name evidence="2" type="ORF">PIL02S_00583</name>
</gene>
<keyword evidence="1" id="KW-0472">Membrane</keyword>
<dbReference type="Proteomes" id="UP000247459">
    <property type="component" value="Unassembled WGS sequence"/>
</dbReference>
<evidence type="ECO:0000256" key="1">
    <source>
        <dbReference type="SAM" id="Phobius"/>
    </source>
</evidence>
<organism evidence="2 3">
    <name type="scientific">Paenibacillus illinoisensis</name>
    <dbReference type="NCBI Taxonomy" id="59845"/>
    <lineage>
        <taxon>Bacteria</taxon>
        <taxon>Bacillati</taxon>
        <taxon>Bacillota</taxon>
        <taxon>Bacilli</taxon>
        <taxon>Bacillales</taxon>
        <taxon>Paenibacillaceae</taxon>
        <taxon>Paenibacillus</taxon>
    </lineage>
</organism>
<dbReference type="RefSeq" id="WP_110756245.1">
    <property type="nucleotide sequence ID" value="NZ_PRLG01000003.1"/>
</dbReference>
<evidence type="ECO:0000313" key="3">
    <source>
        <dbReference type="Proteomes" id="UP000247459"/>
    </source>
</evidence>
<protein>
    <submittedName>
        <fullName evidence="2">Uncharacterized protein</fullName>
    </submittedName>
</protein>
<feature type="transmembrane region" description="Helical" evidence="1">
    <location>
        <begin position="47"/>
        <end position="67"/>
    </location>
</feature>
<feature type="transmembrane region" description="Helical" evidence="1">
    <location>
        <begin position="9"/>
        <end position="27"/>
    </location>
</feature>
<feature type="transmembrane region" description="Helical" evidence="1">
    <location>
        <begin position="121"/>
        <end position="140"/>
    </location>
</feature>